<accession>A0ACC2M1K2</accession>
<comment type="caution">
    <text evidence="1">The sequence shown here is derived from an EMBL/GenBank/DDBJ whole genome shotgun (WGS) entry which is preliminary data.</text>
</comment>
<organism evidence="1 2">
    <name type="scientific">Persea americana</name>
    <name type="common">Avocado</name>
    <dbReference type="NCBI Taxonomy" id="3435"/>
    <lineage>
        <taxon>Eukaryota</taxon>
        <taxon>Viridiplantae</taxon>
        <taxon>Streptophyta</taxon>
        <taxon>Embryophyta</taxon>
        <taxon>Tracheophyta</taxon>
        <taxon>Spermatophyta</taxon>
        <taxon>Magnoliopsida</taxon>
        <taxon>Magnoliidae</taxon>
        <taxon>Laurales</taxon>
        <taxon>Lauraceae</taxon>
        <taxon>Persea</taxon>
    </lineage>
</organism>
<evidence type="ECO:0000313" key="1">
    <source>
        <dbReference type="EMBL" id="KAJ8639533.1"/>
    </source>
</evidence>
<name>A0ACC2M1K2_PERAE</name>
<dbReference type="EMBL" id="CM056813">
    <property type="protein sequence ID" value="KAJ8639533.1"/>
    <property type="molecule type" value="Genomic_DNA"/>
</dbReference>
<protein>
    <submittedName>
        <fullName evidence="1">Uncharacterized protein</fullName>
    </submittedName>
</protein>
<gene>
    <name evidence="1" type="ORF">MRB53_016227</name>
</gene>
<reference evidence="1 2" key="1">
    <citation type="journal article" date="2022" name="Hortic Res">
        <title>A haplotype resolved chromosomal level avocado genome allows analysis of novel avocado genes.</title>
        <authorList>
            <person name="Nath O."/>
            <person name="Fletcher S.J."/>
            <person name="Hayward A."/>
            <person name="Shaw L.M."/>
            <person name="Masouleh A.K."/>
            <person name="Furtado A."/>
            <person name="Henry R.J."/>
            <person name="Mitter N."/>
        </authorList>
    </citation>
    <scope>NUCLEOTIDE SEQUENCE [LARGE SCALE GENOMIC DNA]</scope>
    <source>
        <strain evidence="2">cv. Hass</strain>
    </source>
</reference>
<evidence type="ECO:0000313" key="2">
    <source>
        <dbReference type="Proteomes" id="UP001234297"/>
    </source>
</evidence>
<dbReference type="Proteomes" id="UP001234297">
    <property type="component" value="Chromosome 5"/>
</dbReference>
<proteinExistence type="predicted"/>
<keyword evidence="2" id="KW-1185">Reference proteome</keyword>
<sequence>MGNAASSFKREEMKMDYVYDYMFHLLNEYSKLLTYKLMKSEKATEFCLESMGCSAKGLVKEFMVESMVKAPVESSPYTLPPALDQTSLEGLLRKKENFTKQVEILESQNKI</sequence>